<comment type="caution">
    <text evidence="2">The sequence shown here is derived from an EMBL/GenBank/DDBJ whole genome shotgun (WGS) entry which is preliminary data.</text>
</comment>
<dbReference type="PANTHER" id="PTHR45398">
    <property type="match status" value="1"/>
</dbReference>
<feature type="domain" description="Condensation" evidence="1">
    <location>
        <begin position="34"/>
        <end position="463"/>
    </location>
</feature>
<accession>A0ABN2UV43</accession>
<dbReference type="EMBL" id="BAAAQN010000036">
    <property type="protein sequence ID" value="GAA2044039.1"/>
    <property type="molecule type" value="Genomic_DNA"/>
</dbReference>
<dbReference type="CDD" id="cd19531">
    <property type="entry name" value="LCL_NRPS-like"/>
    <property type="match status" value="1"/>
</dbReference>
<dbReference type="Pfam" id="PF00668">
    <property type="entry name" value="Condensation"/>
    <property type="match status" value="1"/>
</dbReference>
<evidence type="ECO:0000313" key="3">
    <source>
        <dbReference type="Proteomes" id="UP001500751"/>
    </source>
</evidence>
<reference evidence="3" key="1">
    <citation type="journal article" date="2019" name="Int. J. Syst. Evol. Microbiol.">
        <title>The Global Catalogue of Microorganisms (GCM) 10K type strain sequencing project: providing services to taxonomists for standard genome sequencing and annotation.</title>
        <authorList>
            <consortium name="The Broad Institute Genomics Platform"/>
            <consortium name="The Broad Institute Genome Sequencing Center for Infectious Disease"/>
            <person name="Wu L."/>
            <person name="Ma J."/>
        </authorList>
    </citation>
    <scope>NUCLEOTIDE SEQUENCE [LARGE SCALE GENOMIC DNA]</scope>
    <source>
        <strain evidence="3">JCM 16014</strain>
    </source>
</reference>
<dbReference type="Gene3D" id="3.30.559.30">
    <property type="entry name" value="Nonribosomal peptide synthetase, condensation domain"/>
    <property type="match status" value="1"/>
</dbReference>
<proteinExistence type="predicted"/>
<dbReference type="SUPFAM" id="SSF52777">
    <property type="entry name" value="CoA-dependent acyltransferases"/>
    <property type="match status" value="2"/>
</dbReference>
<dbReference type="InterPro" id="IPR001242">
    <property type="entry name" value="Condensation_dom"/>
</dbReference>
<dbReference type="Gene3D" id="3.30.559.10">
    <property type="entry name" value="Chloramphenicol acetyltransferase-like domain"/>
    <property type="match status" value="1"/>
</dbReference>
<organism evidence="2 3">
    <name type="scientific">Catenulispora yoronensis</name>
    <dbReference type="NCBI Taxonomy" id="450799"/>
    <lineage>
        <taxon>Bacteria</taxon>
        <taxon>Bacillati</taxon>
        <taxon>Actinomycetota</taxon>
        <taxon>Actinomycetes</taxon>
        <taxon>Catenulisporales</taxon>
        <taxon>Catenulisporaceae</taxon>
        <taxon>Catenulispora</taxon>
    </lineage>
</organism>
<name>A0ABN2UV43_9ACTN</name>
<protein>
    <recommendedName>
        <fullName evidence="1">Condensation domain-containing protein</fullName>
    </recommendedName>
</protein>
<dbReference type="RefSeq" id="WP_344668496.1">
    <property type="nucleotide sequence ID" value="NZ_BAAAQN010000036.1"/>
</dbReference>
<sequence>MDTAAAERELLARIAGARRSEAIRPRAAGVRSVVASHGQQQLWLMDQINPGSREYVYPEAIRLTGALDPDALRAAFVRLVERHEVLRTRFVLDDDGVVVQLVDEAARVPFEYRDQADLGGESLRALADRQVRELVAEPFDLEAGPLLRLRLTRLAPDEHLLTLVVHHIVCDGWSLGVIARELPLHYEAARTGRASDPAPPAIQYADFSIWQQSEAQEHRLEPQIAFWHKYLAGFEPFDLPTDLPRPATRSGHGEALRVPLPGGLSARVSELAQELRVTPYMCYLAVYHLLLSSLSGATDIAVGTPVSGRVRAETEDLIGYFVNTVVVRTDTSGALSFADYLGRVRTACLDAFSHQDVPFARLVDEFRVAPDLSRTPLVQHAFVYSAGLASAWDLPYVRCENLRPEMHIAKCDLSISLSESEAGGSVRIEYSTDLFRQSTAETIGAQFLALAGTVLDRPHARLERGTP</sequence>
<evidence type="ECO:0000313" key="2">
    <source>
        <dbReference type="EMBL" id="GAA2044039.1"/>
    </source>
</evidence>
<gene>
    <name evidence="2" type="ORF">GCM10009839_54390</name>
</gene>
<dbReference type="Proteomes" id="UP001500751">
    <property type="component" value="Unassembled WGS sequence"/>
</dbReference>
<keyword evidence="3" id="KW-1185">Reference proteome</keyword>
<evidence type="ECO:0000259" key="1">
    <source>
        <dbReference type="Pfam" id="PF00668"/>
    </source>
</evidence>
<dbReference type="PANTHER" id="PTHR45398:SF1">
    <property type="entry name" value="ENZYME, PUTATIVE (JCVI)-RELATED"/>
    <property type="match status" value="1"/>
</dbReference>
<dbReference type="InterPro" id="IPR023213">
    <property type="entry name" value="CAT-like_dom_sf"/>
</dbReference>